<keyword evidence="4" id="KW-1185">Reference proteome</keyword>
<proteinExistence type="predicted"/>
<gene>
    <name evidence="3" type="ORF">LZZ85_21200</name>
</gene>
<feature type="coiled-coil region" evidence="1">
    <location>
        <begin position="563"/>
        <end position="590"/>
    </location>
</feature>
<dbReference type="InterPro" id="IPR024618">
    <property type="entry name" value="DUF3857"/>
</dbReference>
<evidence type="ECO:0000259" key="2">
    <source>
        <dbReference type="Pfam" id="PF12969"/>
    </source>
</evidence>
<feature type="domain" description="DUF3857" evidence="2">
    <location>
        <begin position="98"/>
        <end position="259"/>
    </location>
</feature>
<dbReference type="RefSeq" id="WP_237875364.1">
    <property type="nucleotide sequence ID" value="NZ_JAKLTR010000015.1"/>
</dbReference>
<keyword evidence="1" id="KW-0175">Coiled coil</keyword>
<name>A0ABS9KWV9_9BACT</name>
<comment type="caution">
    <text evidence="3">The sequence shown here is derived from an EMBL/GenBank/DDBJ whole genome shotgun (WGS) entry which is preliminary data.</text>
</comment>
<dbReference type="EMBL" id="JAKLTR010000015">
    <property type="protein sequence ID" value="MCG2616827.1"/>
    <property type="molecule type" value="Genomic_DNA"/>
</dbReference>
<protein>
    <submittedName>
        <fullName evidence="3">DUF3857 domain-containing protein</fullName>
    </submittedName>
</protein>
<sequence>MKSVLTRIAVSATCFLFVINSTHGQAKSDAEYHKESEEIRKTVWAWDKAEFRVKEIPARYAGASSVVIARHTELTADSKSKLGYNGFLGFSSNKIMSVSEIAREMVKVNDKSAVEEYSEFSFTRFENKSGFHRKDNSTTFVGVRVIKADGKVREINADDIVFTNESKSEKKAKVAIPDLQPGDIVDYFIATNIRLTNDFTDKSYVVTLFDESPVLHHSFHGQLGKKFAIDYRSYNGAPDLNVSKNSDDDIVIDVVKKDIPAFETTLWVSPALQLPFVRMFISLGNRGGIGRKFAGYSKPGEVNKNKETDEIVELKANNMALEFYNSVYIPQSIAYFNEIIKNAKVYAKNLGIDFKKMEDEEKAIFVYYAARFTRLLDFNVNNMERSINIGKQSFDGLALFTYCSLLAADIEGSVLLSNYRKGYRMQEVMDMDDIAMSTFLRGTNKFMGFSSVFSTPFETPETVEGVTDTKVVNLRVKGSVGGANGIAKLATVLPGIKVPVSESGKNAHIEQLILSLTPGETLLNVKRKSIIKGNFKADLQGRLILYEDFYESELRAFGESKSLIEQLEENKRTRKLAEDAKNAFAEARKKQKTSFLDETKEWFEQEISNQKEMKIDNMGVRHTAPDFIYSSSFDMEGLVKKAGNNIILEIGKIQGTPMSIKPEQRKRDIDVYMSYPRSIEYHVKVQIPEGYAVEGVDGLNRNVRNETGYFTVQANLVGKTVEIKVSKHYFHGYEPAANWNKLVEFIDAANEWTNAKLLLKKN</sequence>
<reference evidence="3" key="1">
    <citation type="submission" date="2022-01" db="EMBL/GenBank/DDBJ databases">
        <authorList>
            <person name="Jo J.-H."/>
            <person name="Im W.-T."/>
        </authorList>
    </citation>
    <scope>NUCLEOTIDE SEQUENCE</scope>
    <source>
        <strain evidence="3">NA20</strain>
    </source>
</reference>
<accession>A0ABS9KWV9</accession>
<evidence type="ECO:0000313" key="3">
    <source>
        <dbReference type="EMBL" id="MCG2616827.1"/>
    </source>
</evidence>
<dbReference type="Pfam" id="PF12969">
    <property type="entry name" value="DUF3857"/>
    <property type="match status" value="1"/>
</dbReference>
<evidence type="ECO:0000256" key="1">
    <source>
        <dbReference type="SAM" id="Coils"/>
    </source>
</evidence>
<dbReference type="Gene3D" id="2.60.120.1130">
    <property type="match status" value="1"/>
</dbReference>
<organism evidence="3 4">
    <name type="scientific">Terrimonas ginsenosidimutans</name>
    <dbReference type="NCBI Taxonomy" id="2908004"/>
    <lineage>
        <taxon>Bacteria</taxon>
        <taxon>Pseudomonadati</taxon>
        <taxon>Bacteroidota</taxon>
        <taxon>Chitinophagia</taxon>
        <taxon>Chitinophagales</taxon>
        <taxon>Chitinophagaceae</taxon>
        <taxon>Terrimonas</taxon>
    </lineage>
</organism>
<evidence type="ECO:0000313" key="4">
    <source>
        <dbReference type="Proteomes" id="UP001165367"/>
    </source>
</evidence>
<dbReference type="Proteomes" id="UP001165367">
    <property type="component" value="Unassembled WGS sequence"/>
</dbReference>
<dbReference type="Gene3D" id="2.60.40.3140">
    <property type="match status" value="1"/>
</dbReference>